<protein>
    <submittedName>
        <fullName evidence="1">Uncharacterized protein</fullName>
    </submittedName>
</protein>
<comment type="caution">
    <text evidence="1">The sequence shown here is derived from an EMBL/GenBank/DDBJ whole genome shotgun (WGS) entry which is preliminary data.</text>
</comment>
<reference evidence="1" key="1">
    <citation type="submission" date="2018-10" db="EMBL/GenBank/DDBJ databases">
        <title>Iterative Subtractive Binning of Freshwater Chronoseries Metagenomes Recovers Nearly Complete Genomes from over Four Hundred Novel Species.</title>
        <authorList>
            <person name="Rodriguez-R L.M."/>
            <person name="Tsementzi D."/>
            <person name="Luo C."/>
            <person name="Konstantinidis K.T."/>
        </authorList>
    </citation>
    <scope>NUCLEOTIDE SEQUENCE</scope>
    <source>
        <strain evidence="1">WB7_6_001</strain>
    </source>
</reference>
<organism evidence="1 2">
    <name type="scientific">Candidatus Fonsibacter lacus</name>
    <dbReference type="NCBI Taxonomy" id="2576439"/>
    <lineage>
        <taxon>Bacteria</taxon>
        <taxon>Pseudomonadati</taxon>
        <taxon>Pseudomonadota</taxon>
        <taxon>Alphaproteobacteria</taxon>
        <taxon>Candidatus Pelagibacterales</taxon>
        <taxon>Candidatus Pelagibacterales incertae sedis</taxon>
        <taxon>Candidatus Fonsibacter</taxon>
    </lineage>
</organism>
<proteinExistence type="predicted"/>
<sequence length="111" mass="12260">MLLLLLLLQPALTMAPRFNVNRIPGAPAMTESIYINTETNVSTEVNYVPAHFRRNADHRYKVIFRDLDADAVIAVRYFADFDAANASAEELVFPSPGMIAGPVCVPPVVTR</sequence>
<evidence type="ECO:0000313" key="1">
    <source>
        <dbReference type="EMBL" id="NBN88633.1"/>
    </source>
</evidence>
<dbReference type="EMBL" id="RGET01000206">
    <property type="protein sequence ID" value="NBN88633.1"/>
    <property type="molecule type" value="Genomic_DNA"/>
</dbReference>
<gene>
    <name evidence="1" type="ORF">EBV32_06060</name>
</gene>
<dbReference type="Proteomes" id="UP000713222">
    <property type="component" value="Unassembled WGS sequence"/>
</dbReference>
<name>A0A964UZG1_9PROT</name>
<evidence type="ECO:0000313" key="2">
    <source>
        <dbReference type="Proteomes" id="UP000713222"/>
    </source>
</evidence>
<dbReference type="AlphaFoldDB" id="A0A964UZG1"/>
<accession>A0A964UZG1</accession>